<organism evidence="1">
    <name type="scientific">Anguilla anguilla</name>
    <name type="common">European freshwater eel</name>
    <name type="synonym">Muraena anguilla</name>
    <dbReference type="NCBI Taxonomy" id="7936"/>
    <lineage>
        <taxon>Eukaryota</taxon>
        <taxon>Metazoa</taxon>
        <taxon>Chordata</taxon>
        <taxon>Craniata</taxon>
        <taxon>Vertebrata</taxon>
        <taxon>Euteleostomi</taxon>
        <taxon>Actinopterygii</taxon>
        <taxon>Neopterygii</taxon>
        <taxon>Teleostei</taxon>
        <taxon>Anguilliformes</taxon>
        <taxon>Anguillidae</taxon>
        <taxon>Anguilla</taxon>
    </lineage>
</organism>
<proteinExistence type="predicted"/>
<evidence type="ECO:0000313" key="1">
    <source>
        <dbReference type="EMBL" id="JAH16770.1"/>
    </source>
</evidence>
<sequence>MLVSLTAPGSEISYAKFHCT</sequence>
<dbReference type="AlphaFoldDB" id="A0A0E9QKB4"/>
<protein>
    <submittedName>
        <fullName evidence="1">Uncharacterized protein</fullName>
    </submittedName>
</protein>
<name>A0A0E9QKB4_ANGAN</name>
<reference evidence="1" key="2">
    <citation type="journal article" date="2015" name="Fish Shellfish Immunol.">
        <title>Early steps in the European eel (Anguilla anguilla)-Vibrio vulnificus interaction in the gills: Role of the RtxA13 toxin.</title>
        <authorList>
            <person name="Callol A."/>
            <person name="Pajuelo D."/>
            <person name="Ebbesson L."/>
            <person name="Teles M."/>
            <person name="MacKenzie S."/>
            <person name="Amaro C."/>
        </authorList>
    </citation>
    <scope>NUCLEOTIDE SEQUENCE</scope>
</reference>
<reference evidence="1" key="1">
    <citation type="submission" date="2014-11" db="EMBL/GenBank/DDBJ databases">
        <authorList>
            <person name="Amaro Gonzalez C."/>
        </authorList>
    </citation>
    <scope>NUCLEOTIDE SEQUENCE</scope>
</reference>
<dbReference type="EMBL" id="GBXM01091807">
    <property type="protein sequence ID" value="JAH16770.1"/>
    <property type="molecule type" value="Transcribed_RNA"/>
</dbReference>
<accession>A0A0E9QKB4</accession>